<dbReference type="PIRSF" id="PIRSF000189">
    <property type="entry name" value="D-aa_oxidase"/>
    <property type="match status" value="1"/>
</dbReference>
<dbReference type="InterPro" id="IPR023209">
    <property type="entry name" value="DAO"/>
</dbReference>
<dbReference type="GO" id="GO:0005737">
    <property type="term" value="C:cytoplasm"/>
    <property type="evidence" value="ECO:0007669"/>
    <property type="project" value="TreeGrafter"/>
</dbReference>
<dbReference type="InterPro" id="IPR006076">
    <property type="entry name" value="FAD-dep_OxRdtase"/>
</dbReference>
<evidence type="ECO:0000313" key="8">
    <source>
        <dbReference type="EMBL" id="KZP25706.1"/>
    </source>
</evidence>
<accession>A0A166P4M1</accession>
<feature type="binding site" evidence="6">
    <location>
        <position position="194"/>
    </location>
    <ligand>
        <name>FAD</name>
        <dbReference type="ChEBI" id="CHEBI:57692"/>
    </ligand>
</feature>
<dbReference type="SUPFAM" id="SSF51971">
    <property type="entry name" value="Nucleotide-binding domain"/>
    <property type="match status" value="1"/>
</dbReference>
<evidence type="ECO:0000256" key="4">
    <source>
        <dbReference type="ARBA" id="ARBA00022827"/>
    </source>
</evidence>
<organism evidence="8 9">
    <name type="scientific">Athelia psychrophila</name>
    <dbReference type="NCBI Taxonomy" id="1759441"/>
    <lineage>
        <taxon>Eukaryota</taxon>
        <taxon>Fungi</taxon>
        <taxon>Dikarya</taxon>
        <taxon>Basidiomycota</taxon>
        <taxon>Agaricomycotina</taxon>
        <taxon>Agaricomycetes</taxon>
        <taxon>Agaricomycetidae</taxon>
        <taxon>Atheliales</taxon>
        <taxon>Atheliaceae</taxon>
        <taxon>Athelia</taxon>
    </lineage>
</organism>
<name>A0A166P4M1_9AGAM</name>
<keyword evidence="9" id="KW-1185">Reference proteome</keyword>
<dbReference type="OrthoDB" id="2015447at2759"/>
<feature type="binding site" evidence="6">
    <location>
        <position position="164"/>
    </location>
    <ligand>
        <name>FAD</name>
        <dbReference type="ChEBI" id="CHEBI:57692"/>
    </ligand>
</feature>
<dbReference type="EMBL" id="KV417519">
    <property type="protein sequence ID" value="KZP25706.1"/>
    <property type="molecule type" value="Genomic_DNA"/>
</dbReference>
<keyword evidence="3" id="KW-0285">Flavoprotein</keyword>
<evidence type="ECO:0000313" key="9">
    <source>
        <dbReference type="Proteomes" id="UP000076532"/>
    </source>
</evidence>
<dbReference type="GO" id="GO:0019478">
    <property type="term" value="P:D-amino acid catabolic process"/>
    <property type="evidence" value="ECO:0007669"/>
    <property type="project" value="TreeGrafter"/>
</dbReference>
<evidence type="ECO:0000256" key="3">
    <source>
        <dbReference type="ARBA" id="ARBA00022630"/>
    </source>
</evidence>
<proteinExistence type="inferred from homology"/>
<feature type="binding site" evidence="6">
    <location>
        <position position="343"/>
    </location>
    <ligand>
        <name>D-dopa</name>
        <dbReference type="ChEBI" id="CHEBI:149689"/>
    </ligand>
</feature>
<dbReference type="PANTHER" id="PTHR11530">
    <property type="entry name" value="D-AMINO ACID OXIDASE"/>
    <property type="match status" value="1"/>
</dbReference>
<sequence length="365" mass="39774">MLRNVTVIGAGVIGLTTAVKLQDSGYTVTLVAETLPTDPKNIRYTSPWAGAHHVSSAKDDPWLQKLDMDTFKIMWDMSVPGSGAEECFLRVIQTEFYEDKEAETAIIDAYKDMPDFRHLAKEDLITGAEAGVDFTTVTIDTSKYLPYLFSRFLKGGGHAVRDTVQHISQVVEGAFFPSGSNGIVPEVHAVVVCTGIGSRSLGGVEDKAVYPIRGQTVLLKAPWVRYGRTLVDKNGIKTYTIPRKSGDVIVGGTMDQHDWYPKPRPETTTDILKRVIAICPELAPEEICAARAPTADDLIPLIIEEGCGLRPARTSGVRIELVSYEITRVQKKVPVVFNYGHGGFGYQSSWGSAAVAQELLESAAG</sequence>
<dbReference type="GO" id="GO:0071949">
    <property type="term" value="F:FAD binding"/>
    <property type="evidence" value="ECO:0007669"/>
    <property type="project" value="InterPro"/>
</dbReference>
<keyword evidence="5" id="KW-0560">Oxidoreductase</keyword>
<reference evidence="8 9" key="1">
    <citation type="journal article" date="2016" name="Mol. Biol. Evol.">
        <title>Comparative Genomics of Early-Diverging Mushroom-Forming Fungi Provides Insights into the Origins of Lignocellulose Decay Capabilities.</title>
        <authorList>
            <person name="Nagy L.G."/>
            <person name="Riley R."/>
            <person name="Tritt A."/>
            <person name="Adam C."/>
            <person name="Daum C."/>
            <person name="Floudas D."/>
            <person name="Sun H."/>
            <person name="Yadav J.S."/>
            <person name="Pangilinan J."/>
            <person name="Larsson K.H."/>
            <person name="Matsuura K."/>
            <person name="Barry K."/>
            <person name="Labutti K."/>
            <person name="Kuo R."/>
            <person name="Ohm R.A."/>
            <person name="Bhattacharya S.S."/>
            <person name="Shirouzu T."/>
            <person name="Yoshinaga Y."/>
            <person name="Martin F.M."/>
            <person name="Grigoriev I.V."/>
            <person name="Hibbett D.S."/>
        </authorList>
    </citation>
    <scope>NUCLEOTIDE SEQUENCE [LARGE SCALE GENOMIC DNA]</scope>
    <source>
        <strain evidence="8 9">CBS 109695</strain>
    </source>
</reference>
<dbReference type="Gene3D" id="3.40.50.720">
    <property type="entry name" value="NAD(P)-binding Rossmann-like Domain"/>
    <property type="match status" value="1"/>
</dbReference>
<keyword evidence="4 6" id="KW-0274">FAD</keyword>
<dbReference type="STRING" id="436010.A0A166P4M1"/>
<evidence type="ECO:0000256" key="5">
    <source>
        <dbReference type="ARBA" id="ARBA00023002"/>
    </source>
</evidence>
<dbReference type="Pfam" id="PF01266">
    <property type="entry name" value="DAO"/>
    <property type="match status" value="1"/>
</dbReference>
<evidence type="ECO:0000259" key="7">
    <source>
        <dbReference type="Pfam" id="PF01266"/>
    </source>
</evidence>
<gene>
    <name evidence="8" type="ORF">FIBSPDRAFT_820430</name>
</gene>
<protein>
    <submittedName>
        <fullName evidence="8">D-aspartate oxidase</fullName>
    </submittedName>
</protein>
<dbReference type="Proteomes" id="UP000076532">
    <property type="component" value="Unassembled WGS sequence"/>
</dbReference>
<comment type="cofactor">
    <cofactor evidence="1 6">
        <name>FAD</name>
        <dbReference type="ChEBI" id="CHEBI:57692"/>
    </cofactor>
</comment>
<evidence type="ECO:0000256" key="1">
    <source>
        <dbReference type="ARBA" id="ARBA00001974"/>
    </source>
</evidence>
<evidence type="ECO:0000256" key="6">
    <source>
        <dbReference type="PIRSR" id="PIRSR000189-1"/>
    </source>
</evidence>
<dbReference type="AlphaFoldDB" id="A0A166P4M1"/>
<dbReference type="GO" id="GO:0003884">
    <property type="term" value="F:D-amino-acid oxidase activity"/>
    <property type="evidence" value="ECO:0007669"/>
    <property type="project" value="InterPro"/>
</dbReference>
<feature type="binding site" evidence="6">
    <location>
        <begin position="45"/>
        <end position="46"/>
    </location>
    <ligand>
        <name>FAD</name>
        <dbReference type="ChEBI" id="CHEBI:57692"/>
    </ligand>
</feature>
<comment type="similarity">
    <text evidence="2">Belongs to the DAMOX/DASOX family.</text>
</comment>
<feature type="binding site" evidence="6">
    <location>
        <position position="310"/>
    </location>
    <ligand>
        <name>D-dopa</name>
        <dbReference type="ChEBI" id="CHEBI:149689"/>
    </ligand>
</feature>
<dbReference type="PANTHER" id="PTHR11530:SF11">
    <property type="entry name" value="D-ASPARTATE OXIDASE"/>
    <property type="match status" value="1"/>
</dbReference>
<dbReference type="Gene3D" id="3.30.9.10">
    <property type="entry name" value="D-Amino Acid Oxidase, subunit A, domain 2"/>
    <property type="match status" value="1"/>
</dbReference>
<evidence type="ECO:0000256" key="2">
    <source>
        <dbReference type="ARBA" id="ARBA00006730"/>
    </source>
</evidence>
<feature type="domain" description="FAD dependent oxidoreductase" evidence="7">
    <location>
        <begin position="5"/>
        <end position="357"/>
    </location>
</feature>
<dbReference type="SUPFAM" id="SSF54373">
    <property type="entry name" value="FAD-linked reductases, C-terminal domain"/>
    <property type="match status" value="1"/>
</dbReference>